<comment type="caution">
    <text evidence="1">The sequence shown here is derived from an EMBL/GenBank/DDBJ whole genome shotgun (WGS) entry which is preliminary data.</text>
</comment>
<gene>
    <name evidence="1" type="ORF">LOD99_1877</name>
</gene>
<evidence type="ECO:0000313" key="1">
    <source>
        <dbReference type="EMBL" id="KAI6655735.1"/>
    </source>
</evidence>
<dbReference type="Proteomes" id="UP001165289">
    <property type="component" value="Unassembled WGS sequence"/>
</dbReference>
<dbReference type="AlphaFoldDB" id="A0AAV7K560"/>
<name>A0AAV7K560_9METZ</name>
<accession>A0AAV7K560</accession>
<proteinExistence type="predicted"/>
<protein>
    <submittedName>
        <fullName evidence="1">Uncharacterized protein</fullName>
    </submittedName>
</protein>
<keyword evidence="2" id="KW-1185">Reference proteome</keyword>
<sequence>MAEATIVSESPKTRLDFAIILKEHDYDINQAADEVVRILDLEEDKRHSVYSLILDGEWWSARIPWILVKPKSTQSSLFVSGCDVESGVILVPNVEKRKSIDDIQVRSKKIRLDQTGILTSIRQLAQLENISVIRYVPLLLYIVAVEQIGFKGIVNIAWKIYNEESILTLSNIVSPEKSRFLVYQLKSGKENGEILNIISNQKASFWQLGKN</sequence>
<dbReference type="EMBL" id="JAKMXF010000177">
    <property type="protein sequence ID" value="KAI6655735.1"/>
    <property type="molecule type" value="Genomic_DNA"/>
</dbReference>
<evidence type="ECO:0000313" key="2">
    <source>
        <dbReference type="Proteomes" id="UP001165289"/>
    </source>
</evidence>
<organism evidence="1 2">
    <name type="scientific">Oopsacas minuta</name>
    <dbReference type="NCBI Taxonomy" id="111878"/>
    <lineage>
        <taxon>Eukaryota</taxon>
        <taxon>Metazoa</taxon>
        <taxon>Porifera</taxon>
        <taxon>Hexactinellida</taxon>
        <taxon>Hexasterophora</taxon>
        <taxon>Lyssacinosida</taxon>
        <taxon>Leucopsacidae</taxon>
        <taxon>Oopsacas</taxon>
    </lineage>
</organism>
<reference evidence="1 2" key="1">
    <citation type="journal article" date="2023" name="BMC Biol.">
        <title>The compact genome of the sponge Oopsacas minuta (Hexactinellida) is lacking key metazoan core genes.</title>
        <authorList>
            <person name="Santini S."/>
            <person name="Schenkelaars Q."/>
            <person name="Jourda C."/>
            <person name="Duchesne M."/>
            <person name="Belahbib H."/>
            <person name="Rocher C."/>
            <person name="Selva M."/>
            <person name="Riesgo A."/>
            <person name="Vervoort M."/>
            <person name="Leys S.P."/>
            <person name="Kodjabachian L."/>
            <person name="Le Bivic A."/>
            <person name="Borchiellini C."/>
            <person name="Claverie J.M."/>
            <person name="Renard E."/>
        </authorList>
    </citation>
    <scope>NUCLEOTIDE SEQUENCE [LARGE SCALE GENOMIC DNA]</scope>
    <source>
        <strain evidence="1">SPO-2</strain>
    </source>
</reference>